<organism evidence="1 2">
    <name type="scientific">Vibrio orientalis CIP 102891 = ATCC 33934</name>
    <dbReference type="NCBI Taxonomy" id="675816"/>
    <lineage>
        <taxon>Bacteria</taxon>
        <taxon>Pseudomonadati</taxon>
        <taxon>Pseudomonadota</taxon>
        <taxon>Gammaproteobacteria</taxon>
        <taxon>Vibrionales</taxon>
        <taxon>Vibrionaceae</taxon>
        <taxon>Vibrio</taxon>
        <taxon>Vibrio oreintalis group</taxon>
    </lineage>
</organism>
<keyword evidence="2" id="KW-1185">Reference proteome</keyword>
<evidence type="ECO:0000313" key="1">
    <source>
        <dbReference type="EMBL" id="EEX92533.1"/>
    </source>
</evidence>
<dbReference type="Proteomes" id="UP000003515">
    <property type="component" value="Unassembled WGS sequence"/>
</dbReference>
<dbReference type="EMBL" id="ACZV01000005">
    <property type="protein sequence ID" value="EEX92533.1"/>
    <property type="molecule type" value="Genomic_DNA"/>
</dbReference>
<comment type="caution">
    <text evidence="1">The sequence shown here is derived from an EMBL/GenBank/DDBJ whole genome shotgun (WGS) entry which is preliminary data.</text>
</comment>
<evidence type="ECO:0000313" key="2">
    <source>
        <dbReference type="Proteomes" id="UP000003515"/>
    </source>
</evidence>
<reference evidence="1 2" key="1">
    <citation type="submission" date="2009-10" db="EMBL/GenBank/DDBJ databases">
        <authorList>
            <consortium name="Los Alamos National Laboratory (LANL)"/>
            <consortium name="National Microbial Pathogen Data Resource (NMPDR)"/>
            <person name="Munk A.C."/>
            <person name="Chertkov O."/>
            <person name="Tapia R."/>
            <person name="Green L."/>
            <person name="Rogers Y."/>
            <person name="Detter J.C."/>
            <person name="Bruce D."/>
            <person name="Brettin T.S."/>
            <person name="Colwell R.R."/>
            <person name="Huq A."/>
            <person name="Grim C.J."/>
            <person name="Hasan N.A."/>
            <person name="Bartels D."/>
            <person name="Vonstein V."/>
        </authorList>
    </citation>
    <scope>NUCLEOTIDE SEQUENCE [LARGE SCALE GENOMIC DNA]</scope>
    <source>
        <strain evidence="1 2">CIP 102891</strain>
    </source>
</reference>
<gene>
    <name evidence="1" type="ORF">VIA_003178</name>
</gene>
<name>A0ABP2GWP2_VIBOR</name>
<sequence length="39" mass="4024">MPNPMLLTLFIAVKATVACTLAVQPSAPVPPTQIMALSS</sequence>
<accession>A0ABP2GWP2</accession>
<protein>
    <submittedName>
        <fullName evidence="1">Uncharacterized protein</fullName>
    </submittedName>
</protein>
<proteinExistence type="predicted"/>